<keyword evidence="4 7" id="KW-0067">ATP-binding</keyword>
<dbReference type="SMART" id="SM00382">
    <property type="entry name" value="AAA"/>
    <property type="match status" value="1"/>
</dbReference>
<dbReference type="PROSITE" id="PS50893">
    <property type="entry name" value="ABC_TRANSPORTER_2"/>
    <property type="match status" value="1"/>
</dbReference>
<feature type="region of interest" description="Disordered" evidence="5">
    <location>
        <begin position="248"/>
        <end position="278"/>
    </location>
</feature>
<evidence type="ECO:0000256" key="1">
    <source>
        <dbReference type="ARBA" id="ARBA00005417"/>
    </source>
</evidence>
<protein>
    <submittedName>
        <fullName evidence="7">ATP-binding cassette domain-containing protein</fullName>
    </submittedName>
</protein>
<dbReference type="InterPro" id="IPR003593">
    <property type="entry name" value="AAA+_ATPase"/>
</dbReference>
<dbReference type="SUPFAM" id="SSF52540">
    <property type="entry name" value="P-loop containing nucleoside triphosphate hydrolases"/>
    <property type="match status" value="1"/>
</dbReference>
<evidence type="ECO:0000256" key="5">
    <source>
        <dbReference type="SAM" id="MobiDB-lite"/>
    </source>
</evidence>
<dbReference type="PROSITE" id="PS00211">
    <property type="entry name" value="ABC_TRANSPORTER_1"/>
    <property type="match status" value="1"/>
</dbReference>
<comment type="caution">
    <text evidence="7">The sequence shown here is derived from an EMBL/GenBank/DDBJ whole genome shotgun (WGS) entry which is preliminary data.</text>
</comment>
<evidence type="ECO:0000256" key="4">
    <source>
        <dbReference type="ARBA" id="ARBA00022840"/>
    </source>
</evidence>
<evidence type="ECO:0000256" key="3">
    <source>
        <dbReference type="ARBA" id="ARBA00022741"/>
    </source>
</evidence>
<dbReference type="PANTHER" id="PTHR43335:SF4">
    <property type="entry name" value="ABC TRANSPORTER, ATP-BINDING PROTEIN"/>
    <property type="match status" value="1"/>
</dbReference>
<gene>
    <name evidence="7" type="ORF">I7412_38185</name>
</gene>
<dbReference type="EMBL" id="JAEACQ010000355">
    <property type="protein sequence ID" value="MBL7632886.1"/>
    <property type="molecule type" value="Genomic_DNA"/>
</dbReference>
<dbReference type="GO" id="GO:0016887">
    <property type="term" value="F:ATP hydrolysis activity"/>
    <property type="evidence" value="ECO:0007669"/>
    <property type="project" value="InterPro"/>
</dbReference>
<keyword evidence="8" id="KW-1185">Reference proteome</keyword>
<dbReference type="InterPro" id="IPR003439">
    <property type="entry name" value="ABC_transporter-like_ATP-bd"/>
</dbReference>
<feature type="domain" description="ABC transporter" evidence="6">
    <location>
        <begin position="23"/>
        <end position="246"/>
    </location>
</feature>
<organism evidence="7 8">
    <name type="scientific">Frankia nepalensis</name>
    <dbReference type="NCBI Taxonomy" id="1836974"/>
    <lineage>
        <taxon>Bacteria</taxon>
        <taxon>Bacillati</taxon>
        <taxon>Actinomycetota</taxon>
        <taxon>Actinomycetes</taxon>
        <taxon>Frankiales</taxon>
        <taxon>Frankiaceae</taxon>
        <taxon>Frankia</taxon>
    </lineage>
</organism>
<dbReference type="Pfam" id="PF00005">
    <property type="entry name" value="ABC_tran"/>
    <property type="match status" value="1"/>
</dbReference>
<dbReference type="AlphaFoldDB" id="A0A937RII0"/>
<keyword evidence="2" id="KW-0813">Transport</keyword>
<name>A0A937RII0_9ACTN</name>
<dbReference type="Gene3D" id="3.40.50.300">
    <property type="entry name" value="P-loop containing nucleotide triphosphate hydrolases"/>
    <property type="match status" value="1"/>
</dbReference>
<sequence>MGTSGTGTAIADATAATMADVAITVDGLTKRYRGHTAVENMSFTVRGGAITGIFGLNGAGKTTALKVISGLARASAGQVLWGGHDTPAGTRGRLGVFIEPCGAHPGRSARAHLRSLAAMAGLPRARVAEVLALVGLDQVSPRRVGRYSLGMRQRLGLAAALLTDPDILVLDEPMNGLDPRGIRWLRTLLREQADSGRTVMLSSHSLTETERLVDDVIVIHQGRVVHQGPIGPMTDRGATLEEIFLGLTDADPTDTDPTDTDPTDTDPTAAGPTGGEDA</sequence>
<proteinExistence type="inferred from homology"/>
<dbReference type="InterPro" id="IPR017871">
    <property type="entry name" value="ABC_transporter-like_CS"/>
</dbReference>
<dbReference type="PANTHER" id="PTHR43335">
    <property type="entry name" value="ABC TRANSPORTER, ATP-BINDING PROTEIN"/>
    <property type="match status" value="1"/>
</dbReference>
<keyword evidence="3" id="KW-0547">Nucleotide-binding</keyword>
<dbReference type="GO" id="GO:0005524">
    <property type="term" value="F:ATP binding"/>
    <property type="evidence" value="ECO:0007669"/>
    <property type="project" value="UniProtKB-KW"/>
</dbReference>
<evidence type="ECO:0000313" key="8">
    <source>
        <dbReference type="Proteomes" id="UP000604475"/>
    </source>
</evidence>
<dbReference type="Proteomes" id="UP000604475">
    <property type="component" value="Unassembled WGS sequence"/>
</dbReference>
<dbReference type="InterPro" id="IPR027417">
    <property type="entry name" value="P-loop_NTPase"/>
</dbReference>
<comment type="similarity">
    <text evidence="1">Belongs to the ABC transporter superfamily.</text>
</comment>
<evidence type="ECO:0000256" key="2">
    <source>
        <dbReference type="ARBA" id="ARBA00022448"/>
    </source>
</evidence>
<evidence type="ECO:0000259" key="6">
    <source>
        <dbReference type="PROSITE" id="PS50893"/>
    </source>
</evidence>
<evidence type="ECO:0000313" key="7">
    <source>
        <dbReference type="EMBL" id="MBL7632886.1"/>
    </source>
</evidence>
<reference evidence="7" key="1">
    <citation type="submission" date="2020-12" db="EMBL/GenBank/DDBJ databases">
        <title>Genomic characterization of non-nitrogen-fixing Frankia strains.</title>
        <authorList>
            <person name="Carlos-Shanley C."/>
            <person name="Guerra T."/>
            <person name="Hahn D."/>
        </authorList>
    </citation>
    <scope>NUCLEOTIDE SEQUENCE</scope>
    <source>
        <strain evidence="7">CN6</strain>
    </source>
</reference>
<accession>A0A937RII0</accession>
<feature type="compositionally biased region" description="Acidic residues" evidence="5">
    <location>
        <begin position="251"/>
        <end position="264"/>
    </location>
</feature>